<organism evidence="12 13">
    <name type="scientific">Lithohypha guttulata</name>
    <dbReference type="NCBI Taxonomy" id="1690604"/>
    <lineage>
        <taxon>Eukaryota</taxon>
        <taxon>Fungi</taxon>
        <taxon>Dikarya</taxon>
        <taxon>Ascomycota</taxon>
        <taxon>Pezizomycotina</taxon>
        <taxon>Eurotiomycetes</taxon>
        <taxon>Chaetothyriomycetidae</taxon>
        <taxon>Chaetothyriales</taxon>
        <taxon>Trichomeriaceae</taxon>
        <taxon>Lithohypha</taxon>
    </lineage>
</organism>
<keyword evidence="3 10" id="KW-0732">Signal</keyword>
<evidence type="ECO:0000256" key="8">
    <source>
        <dbReference type="ARBA" id="ARBA00023326"/>
    </source>
</evidence>
<dbReference type="SUPFAM" id="SSF49452">
    <property type="entry name" value="Starch-binding domain-like"/>
    <property type="match status" value="1"/>
</dbReference>
<dbReference type="EC" id="3.2.1.3" evidence="9"/>
<keyword evidence="4 9" id="KW-0378">Hydrolase</keyword>
<evidence type="ECO:0000259" key="11">
    <source>
        <dbReference type="PROSITE" id="PS51166"/>
    </source>
</evidence>
<feature type="chain" id="PRO_5045632875" description="Glucoamylase" evidence="10">
    <location>
        <begin position="17"/>
        <end position="644"/>
    </location>
</feature>
<protein>
    <recommendedName>
        <fullName evidence="9">Glucoamylase</fullName>
        <ecNumber evidence="9">3.2.1.3</ecNumber>
    </recommendedName>
    <alternativeName>
        <fullName evidence="9">1,4-alpha-D-glucan glucohydrolase</fullName>
    </alternativeName>
    <alternativeName>
        <fullName evidence="9">Glucan 1,4-alpha-glucosidase</fullName>
    </alternativeName>
</protein>
<evidence type="ECO:0000256" key="1">
    <source>
        <dbReference type="ARBA" id="ARBA00001863"/>
    </source>
</evidence>
<evidence type="ECO:0000313" key="12">
    <source>
        <dbReference type="EMBL" id="KAK5092725.1"/>
    </source>
</evidence>
<sequence length="644" mass="70612">MVFKAILAALAVVASAHPVLENRQSQSQSLEEYIARQFNISLEGAIRNIGGANNNIVEAAGEGFVVASPSTEAPNYFFTWTRDSALTELMLIDELIFGTESVGNNSLQVLAEQYTTAQAQLQTVTNPSGALWPAGQGLGEPKFYSNGTRFNGAWGRPQNDGPALRASTFMEIAEAIFQRNPNAATIVGNVYWPLIYNDLLYVGQYWNTTSYDLWEEVNGNSFFTTTAQHRALVQGSIWAERLNRTCEPCQQAPQIACFLANNFWNETGGYILANINANQVTRSQINADPILAAMHAFDINATCDAAALQPCNSRILSSHKIWVDSFRDLYPINDNATAPAAVLVGRYSEDVYYNGNPWYITTLAAAELLYDAAAQFSKQGSVTIDETSLPFWQDIYPDAQEGTVTESVDSLVTAMTDYADGFVSLVQQYTPPNGTLNEQINKTTGEPVSAIALTWSYAAFVTAIERREGNFPPSWGANSPTANNVANMCMSSSYNATTQYSPALAAGAMNVTEECESEVIFQLLWVTGSGENTYLVGNTSILGNTLEDTDNVIQVMRTNNYTDPEPKWFVPAWVPAGVPIEYKYVLLNSTDNSYTFENVTRYAYPASCGNNTVVTTLDTGSFPGRSYDGPLVEQPDVRSEVHFR</sequence>
<keyword evidence="8 9" id="KW-0624">Polysaccharide degradation</keyword>
<feature type="domain" description="CBM20" evidence="11">
    <location>
        <begin position="511"/>
        <end position="621"/>
    </location>
</feature>
<comment type="caution">
    <text evidence="12">The sequence shown here is derived from an EMBL/GenBank/DDBJ whole genome shotgun (WGS) entry which is preliminary data.</text>
</comment>
<dbReference type="Pfam" id="PF00723">
    <property type="entry name" value="Glyco_hydro_15"/>
    <property type="match status" value="1"/>
</dbReference>
<keyword evidence="7 9" id="KW-0326">Glycosidase</keyword>
<dbReference type="InterPro" id="IPR008928">
    <property type="entry name" value="6-hairpin_glycosidase_sf"/>
</dbReference>
<evidence type="ECO:0000256" key="3">
    <source>
        <dbReference type="ARBA" id="ARBA00022729"/>
    </source>
</evidence>
<name>A0ABR0KCC3_9EURO</name>
<dbReference type="Pfam" id="PF00686">
    <property type="entry name" value="CBM_20"/>
    <property type="match status" value="1"/>
</dbReference>
<evidence type="ECO:0000256" key="5">
    <source>
        <dbReference type="ARBA" id="ARBA00023180"/>
    </source>
</evidence>
<proteinExistence type="inferred from homology"/>
<dbReference type="InterPro" id="IPR011613">
    <property type="entry name" value="GH15-like"/>
</dbReference>
<evidence type="ECO:0000256" key="2">
    <source>
        <dbReference type="ARBA" id="ARBA00006188"/>
    </source>
</evidence>
<dbReference type="InterPro" id="IPR000165">
    <property type="entry name" value="Glucoamylase"/>
</dbReference>
<gene>
    <name evidence="12" type="ORF">LTR24_004917</name>
</gene>
<dbReference type="PANTHER" id="PTHR31616:SF12">
    <property type="entry name" value="GLUCOAMYLASE"/>
    <property type="match status" value="1"/>
</dbReference>
<comment type="catalytic activity">
    <reaction evidence="1 9">
        <text>Hydrolysis of terminal (1-&gt;4)-linked alpha-D-glucose residues successively from non-reducing ends of the chains with release of beta-D-glucose.</text>
        <dbReference type="EC" id="3.2.1.3"/>
    </reaction>
</comment>
<dbReference type="PROSITE" id="PS51166">
    <property type="entry name" value="CBM20"/>
    <property type="match status" value="1"/>
</dbReference>
<dbReference type="SUPFAM" id="SSF48208">
    <property type="entry name" value="Six-hairpin glycosidases"/>
    <property type="match status" value="1"/>
</dbReference>
<accession>A0ABR0KCC3</accession>
<reference evidence="12 13" key="1">
    <citation type="submission" date="2023-08" db="EMBL/GenBank/DDBJ databases">
        <title>Black Yeasts Isolated from many extreme environments.</title>
        <authorList>
            <person name="Coleine C."/>
            <person name="Stajich J.E."/>
            <person name="Selbmann L."/>
        </authorList>
    </citation>
    <scope>NUCLEOTIDE SEQUENCE [LARGE SCALE GENOMIC DNA]</scope>
    <source>
        <strain evidence="12 13">CCFEE 5885</strain>
    </source>
</reference>
<dbReference type="EMBL" id="JAVRRG010000053">
    <property type="protein sequence ID" value="KAK5092725.1"/>
    <property type="molecule type" value="Genomic_DNA"/>
</dbReference>
<dbReference type="InterPro" id="IPR008291">
    <property type="entry name" value="Glucoamylase_SBD"/>
</dbReference>
<keyword evidence="5" id="KW-0325">Glycoprotein</keyword>
<dbReference type="InterPro" id="IPR013783">
    <property type="entry name" value="Ig-like_fold"/>
</dbReference>
<evidence type="ECO:0000256" key="4">
    <source>
        <dbReference type="ARBA" id="ARBA00022801"/>
    </source>
</evidence>
<evidence type="ECO:0000256" key="9">
    <source>
        <dbReference type="PIRNR" id="PIRNR001031"/>
    </source>
</evidence>
<dbReference type="InterPro" id="IPR012341">
    <property type="entry name" value="6hp_glycosidase-like_sf"/>
</dbReference>
<dbReference type="InterPro" id="IPR002044">
    <property type="entry name" value="CBM20"/>
</dbReference>
<comment type="similarity">
    <text evidence="2 9">Belongs to the glycosyl hydrolase 15 family.</text>
</comment>
<dbReference type="Gene3D" id="1.50.10.10">
    <property type="match status" value="1"/>
</dbReference>
<feature type="signal peptide" evidence="10">
    <location>
        <begin position="1"/>
        <end position="16"/>
    </location>
</feature>
<keyword evidence="13" id="KW-1185">Reference proteome</keyword>
<evidence type="ECO:0000313" key="13">
    <source>
        <dbReference type="Proteomes" id="UP001345013"/>
    </source>
</evidence>
<evidence type="ECO:0000256" key="10">
    <source>
        <dbReference type="SAM" id="SignalP"/>
    </source>
</evidence>
<dbReference type="Gene3D" id="2.60.40.10">
    <property type="entry name" value="Immunoglobulins"/>
    <property type="match status" value="1"/>
</dbReference>
<dbReference type="PANTHER" id="PTHR31616">
    <property type="entry name" value="TREHALASE"/>
    <property type="match status" value="1"/>
</dbReference>
<evidence type="ECO:0000256" key="6">
    <source>
        <dbReference type="ARBA" id="ARBA00023277"/>
    </source>
</evidence>
<evidence type="ECO:0000256" key="7">
    <source>
        <dbReference type="ARBA" id="ARBA00023295"/>
    </source>
</evidence>
<dbReference type="PRINTS" id="PR00736">
    <property type="entry name" value="GLHYDRLASE15"/>
</dbReference>
<dbReference type="Proteomes" id="UP001345013">
    <property type="component" value="Unassembled WGS sequence"/>
</dbReference>
<dbReference type="PIRSF" id="PIRSF001031">
    <property type="entry name" value="Glu-a-glcsd_SBD"/>
    <property type="match status" value="1"/>
</dbReference>
<dbReference type="InterPro" id="IPR013784">
    <property type="entry name" value="Carb-bd-like_fold"/>
</dbReference>
<keyword evidence="6 9" id="KW-0119">Carbohydrate metabolism</keyword>